<organism evidence="1 2">
    <name type="scientific">Plantactinospora alkalitolerans</name>
    <dbReference type="NCBI Taxonomy" id="2789879"/>
    <lineage>
        <taxon>Bacteria</taxon>
        <taxon>Bacillati</taxon>
        <taxon>Actinomycetota</taxon>
        <taxon>Actinomycetes</taxon>
        <taxon>Micromonosporales</taxon>
        <taxon>Micromonosporaceae</taxon>
        <taxon>Plantactinospora</taxon>
    </lineage>
</organism>
<proteinExistence type="predicted"/>
<evidence type="ECO:0000313" key="2">
    <source>
        <dbReference type="Proteomes" id="UP000638560"/>
    </source>
</evidence>
<keyword evidence="2" id="KW-1185">Reference proteome</keyword>
<dbReference type="RefSeq" id="WP_196200034.1">
    <property type="nucleotide sequence ID" value="NZ_JADPUN010000074.1"/>
</dbReference>
<evidence type="ECO:0008006" key="3">
    <source>
        <dbReference type="Google" id="ProtNLM"/>
    </source>
</evidence>
<dbReference type="PROSITE" id="PS51257">
    <property type="entry name" value="PROKAR_LIPOPROTEIN"/>
    <property type="match status" value="1"/>
</dbReference>
<comment type="caution">
    <text evidence="1">The sequence shown here is derived from an EMBL/GenBank/DDBJ whole genome shotgun (WGS) entry which is preliminary data.</text>
</comment>
<protein>
    <recommendedName>
        <fullName evidence="3">Lipoprotein</fullName>
    </recommendedName>
</protein>
<name>A0ABS0GQK6_9ACTN</name>
<dbReference type="Proteomes" id="UP000638560">
    <property type="component" value="Unassembled WGS sequence"/>
</dbReference>
<reference evidence="1 2" key="1">
    <citation type="submission" date="2020-11" db="EMBL/GenBank/DDBJ databases">
        <title>A novel isolate from a Black sea contaminated sediment with potential to produce alkanes: Plantactinospora alkalitolerans sp. nov.</title>
        <authorList>
            <person name="Carro L."/>
            <person name="Veyisoglu A."/>
            <person name="Guven K."/>
            <person name="Schumann P."/>
            <person name="Klenk H.-P."/>
            <person name="Sahin N."/>
        </authorList>
    </citation>
    <scope>NUCLEOTIDE SEQUENCE [LARGE SCALE GENOMIC DNA]</scope>
    <source>
        <strain evidence="1 2">S1510</strain>
    </source>
</reference>
<sequence length="396" mass="41392">MGSVPRTGITGAALVLALLAGGCGTIPKEPAVALRVGYDTLDGTLAVWPSRGSLAGDPQATTAVAKAVDEWRSPVEDRVYLPSSGILWLGEVDGGRLALVAADVPGESASWLLQLAGNGPDFHVERAVEYTDPGYLVYSDVLPVQLSTGRRYLVSARVDRLLGPDRQTLAITDGLTGPVALPACAAATVTARLRPSESLPNGKSADRLVDLGTGAVGPRYPLITDDTGSAAAALRGLDTCALGEKTGAFGSIPHRVHGRAHPGSVPASWPIDQVKTKTLAEVALDDTGRPSKLEQLSWRTADGMMTAVMVRPTAGPPVVSAADRVEPLQGYVLPLPSPVVVLSWEDSPDVSLTLPPGTPRRVDRPGLIVLDKPTSRQTYSLMVSPEKTVDRSFGGN</sequence>
<gene>
    <name evidence="1" type="ORF">I0C86_05180</name>
</gene>
<accession>A0ABS0GQK6</accession>
<evidence type="ECO:0000313" key="1">
    <source>
        <dbReference type="EMBL" id="MBF9128386.1"/>
    </source>
</evidence>
<dbReference type="EMBL" id="JADPUN010000074">
    <property type="protein sequence ID" value="MBF9128386.1"/>
    <property type="molecule type" value="Genomic_DNA"/>
</dbReference>